<feature type="non-terminal residue" evidence="1">
    <location>
        <position position="59"/>
    </location>
</feature>
<dbReference type="Proteomes" id="UP000789405">
    <property type="component" value="Unassembled WGS sequence"/>
</dbReference>
<proteinExistence type="predicted"/>
<evidence type="ECO:0000313" key="1">
    <source>
        <dbReference type="EMBL" id="CAG8822987.1"/>
    </source>
</evidence>
<organism evidence="1 2">
    <name type="scientific">Dentiscutata erythropus</name>
    <dbReference type="NCBI Taxonomy" id="1348616"/>
    <lineage>
        <taxon>Eukaryota</taxon>
        <taxon>Fungi</taxon>
        <taxon>Fungi incertae sedis</taxon>
        <taxon>Mucoromycota</taxon>
        <taxon>Glomeromycotina</taxon>
        <taxon>Glomeromycetes</taxon>
        <taxon>Diversisporales</taxon>
        <taxon>Gigasporaceae</taxon>
        <taxon>Dentiscutata</taxon>
    </lineage>
</organism>
<protein>
    <submittedName>
        <fullName evidence="1">15102_t:CDS:1</fullName>
    </submittedName>
</protein>
<dbReference type="AlphaFoldDB" id="A0A9N9KDN5"/>
<keyword evidence="2" id="KW-1185">Reference proteome</keyword>
<sequence length="59" mass="6805">LNTVLKAKDIKSNFETIEIAKFVQKENVLVTLSDAFYYMTNADLETEQTTEHKTDHIDV</sequence>
<evidence type="ECO:0000313" key="2">
    <source>
        <dbReference type="Proteomes" id="UP000789405"/>
    </source>
</evidence>
<reference evidence="1" key="1">
    <citation type="submission" date="2021-06" db="EMBL/GenBank/DDBJ databases">
        <authorList>
            <person name="Kallberg Y."/>
            <person name="Tangrot J."/>
            <person name="Rosling A."/>
        </authorList>
    </citation>
    <scope>NUCLEOTIDE SEQUENCE</scope>
    <source>
        <strain evidence="1">MA453B</strain>
    </source>
</reference>
<accession>A0A9N9KDN5</accession>
<gene>
    <name evidence="1" type="ORF">DERYTH_LOCUS27412</name>
</gene>
<name>A0A9N9KDN5_9GLOM</name>
<dbReference type="EMBL" id="CAJVPY010062839">
    <property type="protein sequence ID" value="CAG8822987.1"/>
    <property type="molecule type" value="Genomic_DNA"/>
</dbReference>
<comment type="caution">
    <text evidence="1">The sequence shown here is derived from an EMBL/GenBank/DDBJ whole genome shotgun (WGS) entry which is preliminary data.</text>
</comment>